<keyword evidence="7" id="KW-0862">Zinc</keyword>
<dbReference type="Gene3D" id="3.40.390.10">
    <property type="entry name" value="Collagenase (Catalytic Domain)"/>
    <property type="match status" value="2"/>
</dbReference>
<evidence type="ECO:0000256" key="5">
    <source>
        <dbReference type="ARBA" id="ARBA00022723"/>
    </source>
</evidence>
<evidence type="ECO:0008006" key="13">
    <source>
        <dbReference type="Google" id="ProtNLM"/>
    </source>
</evidence>
<feature type="domain" description="Peptidase M13 C-terminal" evidence="9">
    <location>
        <begin position="437"/>
        <end position="640"/>
    </location>
</feature>
<dbReference type="EMBL" id="JBBCAQ010000008">
    <property type="protein sequence ID" value="KAK7602623.1"/>
    <property type="molecule type" value="Genomic_DNA"/>
</dbReference>
<dbReference type="PANTHER" id="PTHR11733:SF224">
    <property type="entry name" value="NEPRILYSIN-2"/>
    <property type="match status" value="1"/>
</dbReference>
<evidence type="ECO:0000259" key="9">
    <source>
        <dbReference type="Pfam" id="PF01431"/>
    </source>
</evidence>
<dbReference type="Pfam" id="PF05649">
    <property type="entry name" value="Peptidase_M13_N"/>
    <property type="match status" value="2"/>
</dbReference>
<evidence type="ECO:0000256" key="4">
    <source>
        <dbReference type="ARBA" id="ARBA00022670"/>
    </source>
</evidence>
<dbReference type="InterPro" id="IPR000718">
    <property type="entry name" value="Peptidase_M13"/>
</dbReference>
<dbReference type="CDD" id="cd08662">
    <property type="entry name" value="M13"/>
    <property type="match status" value="1"/>
</dbReference>
<accession>A0AAN9TR60</accession>
<name>A0AAN9TR60_9HEMI</name>
<reference evidence="11 12" key="1">
    <citation type="submission" date="2024-03" db="EMBL/GenBank/DDBJ databases">
        <title>Adaptation during the transition from Ophiocordyceps entomopathogen to insect associate is accompanied by gene loss and intensified selection.</title>
        <authorList>
            <person name="Ward C.M."/>
            <person name="Onetto C.A."/>
            <person name="Borneman A.R."/>
        </authorList>
    </citation>
    <scope>NUCLEOTIDE SEQUENCE [LARGE SCALE GENOMIC DNA]</scope>
    <source>
        <strain evidence="11">AWRI1</strain>
        <tissue evidence="11">Single Adult Female</tissue>
    </source>
</reference>
<feature type="domain" description="Peptidase M13 N-terminal" evidence="10">
    <location>
        <begin position="311"/>
        <end position="375"/>
    </location>
</feature>
<dbReference type="PRINTS" id="PR00786">
    <property type="entry name" value="NEPRILYSIN"/>
</dbReference>
<keyword evidence="4" id="KW-0645">Protease</keyword>
<keyword evidence="8" id="KW-0482">Metalloprotease</keyword>
<dbReference type="GO" id="GO:0005886">
    <property type="term" value="C:plasma membrane"/>
    <property type="evidence" value="ECO:0007669"/>
    <property type="project" value="UniProtKB-SubCell"/>
</dbReference>
<evidence type="ECO:0000256" key="7">
    <source>
        <dbReference type="ARBA" id="ARBA00022833"/>
    </source>
</evidence>
<dbReference type="GO" id="GO:0046872">
    <property type="term" value="F:metal ion binding"/>
    <property type="evidence" value="ECO:0007669"/>
    <property type="project" value="UniProtKB-KW"/>
</dbReference>
<comment type="similarity">
    <text evidence="3">Belongs to the peptidase M13 family.</text>
</comment>
<dbReference type="Proteomes" id="UP001367676">
    <property type="component" value="Unassembled WGS sequence"/>
</dbReference>
<dbReference type="AlphaFoldDB" id="A0AAN9TR60"/>
<dbReference type="PANTHER" id="PTHR11733">
    <property type="entry name" value="ZINC METALLOPROTEASE FAMILY M13 NEPRILYSIN-RELATED"/>
    <property type="match status" value="1"/>
</dbReference>
<dbReference type="InterPro" id="IPR018497">
    <property type="entry name" value="Peptidase_M13_C"/>
</dbReference>
<protein>
    <recommendedName>
        <fullName evidence="13">Neprilysin</fullName>
    </recommendedName>
</protein>
<dbReference type="Gene3D" id="1.10.1380.10">
    <property type="entry name" value="Neutral endopeptidase , domain2"/>
    <property type="match status" value="1"/>
</dbReference>
<dbReference type="InterPro" id="IPR008753">
    <property type="entry name" value="Peptidase_M13_N"/>
</dbReference>
<evidence type="ECO:0000259" key="10">
    <source>
        <dbReference type="Pfam" id="PF05649"/>
    </source>
</evidence>
<dbReference type="SUPFAM" id="SSF55486">
    <property type="entry name" value="Metalloproteases ('zincins'), catalytic domain"/>
    <property type="match status" value="1"/>
</dbReference>
<dbReference type="PROSITE" id="PS51885">
    <property type="entry name" value="NEPRILYSIN"/>
    <property type="match status" value="1"/>
</dbReference>
<evidence type="ECO:0000256" key="2">
    <source>
        <dbReference type="ARBA" id="ARBA00004401"/>
    </source>
</evidence>
<evidence type="ECO:0000313" key="11">
    <source>
        <dbReference type="EMBL" id="KAK7602623.1"/>
    </source>
</evidence>
<dbReference type="GO" id="GO:0004222">
    <property type="term" value="F:metalloendopeptidase activity"/>
    <property type="evidence" value="ECO:0007669"/>
    <property type="project" value="InterPro"/>
</dbReference>
<proteinExistence type="inferred from homology"/>
<keyword evidence="5" id="KW-0479">Metal-binding</keyword>
<evidence type="ECO:0000256" key="1">
    <source>
        <dbReference type="ARBA" id="ARBA00001947"/>
    </source>
</evidence>
<evidence type="ECO:0000256" key="8">
    <source>
        <dbReference type="ARBA" id="ARBA00023049"/>
    </source>
</evidence>
<keyword evidence="6" id="KW-0378">Hydrolase</keyword>
<dbReference type="InterPro" id="IPR042089">
    <property type="entry name" value="Peptidase_M13_dom_2"/>
</dbReference>
<organism evidence="11 12">
    <name type="scientific">Parthenolecanium corni</name>
    <dbReference type="NCBI Taxonomy" id="536013"/>
    <lineage>
        <taxon>Eukaryota</taxon>
        <taxon>Metazoa</taxon>
        <taxon>Ecdysozoa</taxon>
        <taxon>Arthropoda</taxon>
        <taxon>Hexapoda</taxon>
        <taxon>Insecta</taxon>
        <taxon>Pterygota</taxon>
        <taxon>Neoptera</taxon>
        <taxon>Paraneoptera</taxon>
        <taxon>Hemiptera</taxon>
        <taxon>Sternorrhyncha</taxon>
        <taxon>Coccoidea</taxon>
        <taxon>Coccidae</taxon>
        <taxon>Parthenolecanium</taxon>
    </lineage>
</organism>
<evidence type="ECO:0000256" key="6">
    <source>
        <dbReference type="ARBA" id="ARBA00022801"/>
    </source>
</evidence>
<comment type="subcellular location">
    <subcellularLocation>
        <location evidence="2">Cell membrane</location>
        <topology evidence="2">Single-pass type II membrane protein</topology>
    </subcellularLocation>
</comment>
<dbReference type="GO" id="GO:0016485">
    <property type="term" value="P:protein processing"/>
    <property type="evidence" value="ECO:0007669"/>
    <property type="project" value="TreeGrafter"/>
</dbReference>
<feature type="domain" description="Peptidase M13 N-terminal" evidence="10">
    <location>
        <begin position="42"/>
        <end position="309"/>
    </location>
</feature>
<comment type="cofactor">
    <cofactor evidence="1">
        <name>Zn(2+)</name>
        <dbReference type="ChEBI" id="CHEBI:29105"/>
    </cofactor>
</comment>
<evidence type="ECO:0000313" key="12">
    <source>
        <dbReference type="Proteomes" id="UP001367676"/>
    </source>
</evidence>
<dbReference type="InterPro" id="IPR024079">
    <property type="entry name" value="MetalloPept_cat_dom_sf"/>
</dbReference>
<gene>
    <name evidence="11" type="ORF">V9T40_008212</name>
</gene>
<sequence length="643" mass="73943">MSLGTPFREKIQVKNDDTTCTTDECLEIAQTFSQNMNLDVDPCEDFYEFACGSYRKRAIRVGVGSFDEIRRITYGQLKSIITGGSSSDFPPLEMAYNFYRSCISDDTAKTVGVRPIYEKLSQLGKWPLTEVNKSTSWLEVMRKTRNLGFFPDYMVSITVLINPRNNSEILIAIIPPTLPLPTTILQQGPVDPTAKKYFEFMMLIGVEFEALSSGHLKPTVTESLKEIENIFYFEVQLARISPLVVQAEDLLSLEILTMKKLKQRYPMINWSQLLQALIGVGVKLSDSEKTTVIFPKFMVELERLLKETPESFSEVIGSRYVEKYFNEDSRQGVQELVRQIQGEVKKSLLHSSWIDNITKEHAIDKLDAVATFVGYSDQLLHRDKDMIKAYKNVHIDVTNHYESYLNLSKFIYDQEISRLRQASQNKVSHSISPVSINAFYVPTENTIVIPAAILQNLFYSVNRPNYLNFGTIGYVTGHELSHAFDNYGSHFDKNGNLKNWWQPETEMKYKDRIKCFVDQYSDYYLDEIDEYVNGYLTLGENLADNEGIKNAYRAYKVWQSTHEKEKKLPGLNYTPEQLFWISSANAWCAKYTPSYLNLMVQTDSHAPAMVRVNGQLANQKEFAKDFSCPVDSKMNPRKKCLFW</sequence>
<evidence type="ECO:0000256" key="3">
    <source>
        <dbReference type="ARBA" id="ARBA00007357"/>
    </source>
</evidence>
<comment type="caution">
    <text evidence="11">The sequence shown here is derived from an EMBL/GenBank/DDBJ whole genome shotgun (WGS) entry which is preliminary data.</text>
</comment>
<dbReference type="Pfam" id="PF01431">
    <property type="entry name" value="Peptidase_M13"/>
    <property type="match status" value="1"/>
</dbReference>
<keyword evidence="12" id="KW-1185">Reference proteome</keyword>